<comment type="similarity">
    <text evidence="1">Belongs to the brassicaceae elicitor peptide family.</text>
</comment>
<comment type="caution">
    <text evidence="3">The sequence shown here is derived from an EMBL/GenBank/DDBJ whole genome shotgun (WGS) entry which is preliminary data.</text>
</comment>
<dbReference type="Gramene" id="PRQ48931">
    <property type="protein sequence ID" value="PRQ48931"/>
    <property type="gene ID" value="RchiOBHm_Chr2g0116251"/>
</dbReference>
<dbReference type="Pfam" id="PF17232">
    <property type="entry name" value="Pep1_7"/>
    <property type="match status" value="1"/>
</dbReference>
<keyword evidence="4" id="KW-1185">Reference proteome</keyword>
<dbReference type="OMA" id="NREEAYH"/>
<evidence type="ECO:0000313" key="3">
    <source>
        <dbReference type="EMBL" id="PRQ48931.1"/>
    </source>
</evidence>
<gene>
    <name evidence="3" type="ORF">RchiOBHm_Chr2g0116251</name>
</gene>
<proteinExistence type="inferred from homology"/>
<evidence type="ECO:0000256" key="1">
    <source>
        <dbReference type="ARBA" id="ARBA00011021"/>
    </source>
</evidence>
<protein>
    <submittedName>
        <fullName evidence="3">Uncharacterized protein</fullName>
    </submittedName>
</protein>
<reference evidence="3 4" key="1">
    <citation type="journal article" date="2018" name="Nat. Genet.">
        <title>The Rosa genome provides new insights in the design of modern roses.</title>
        <authorList>
            <person name="Bendahmane M."/>
        </authorList>
    </citation>
    <scope>NUCLEOTIDE SEQUENCE [LARGE SCALE GENOMIC DNA]</scope>
    <source>
        <strain evidence="4">cv. Old Blush</strain>
    </source>
</reference>
<keyword evidence="2" id="KW-0611">Plant defense</keyword>
<dbReference type="OrthoDB" id="1534176at2759"/>
<dbReference type="Proteomes" id="UP000238479">
    <property type="component" value="Chromosome 2"/>
</dbReference>
<evidence type="ECO:0000313" key="4">
    <source>
        <dbReference type="Proteomes" id="UP000238479"/>
    </source>
</evidence>
<sequence>MESSSSADQREEERHPLLHSPCHFFDQLITACLKCLGLDHDFSFSAAAGKTKADQHQQYPAPQTEMEMKFREEVVVTATGNARWTRALRVKRPSLGSGSGPQINRASSY</sequence>
<dbReference type="AlphaFoldDB" id="A0A2P6RRB1"/>
<dbReference type="EMBL" id="PDCK01000040">
    <property type="protein sequence ID" value="PRQ48931.1"/>
    <property type="molecule type" value="Genomic_DNA"/>
</dbReference>
<dbReference type="InterPro" id="IPR035176">
    <property type="entry name" value="PEP"/>
</dbReference>
<name>A0A2P6RRB1_ROSCH</name>
<dbReference type="GO" id="GO:0045087">
    <property type="term" value="P:innate immune response"/>
    <property type="evidence" value="ECO:0007669"/>
    <property type="project" value="InterPro"/>
</dbReference>
<organism evidence="3 4">
    <name type="scientific">Rosa chinensis</name>
    <name type="common">China rose</name>
    <dbReference type="NCBI Taxonomy" id="74649"/>
    <lineage>
        <taxon>Eukaryota</taxon>
        <taxon>Viridiplantae</taxon>
        <taxon>Streptophyta</taxon>
        <taxon>Embryophyta</taxon>
        <taxon>Tracheophyta</taxon>
        <taxon>Spermatophyta</taxon>
        <taxon>Magnoliopsida</taxon>
        <taxon>eudicotyledons</taxon>
        <taxon>Gunneridae</taxon>
        <taxon>Pentapetalae</taxon>
        <taxon>rosids</taxon>
        <taxon>fabids</taxon>
        <taxon>Rosales</taxon>
        <taxon>Rosaceae</taxon>
        <taxon>Rosoideae</taxon>
        <taxon>Rosoideae incertae sedis</taxon>
        <taxon>Rosa</taxon>
    </lineage>
</organism>
<evidence type="ECO:0000256" key="2">
    <source>
        <dbReference type="ARBA" id="ARBA00022821"/>
    </source>
</evidence>
<accession>A0A2P6RRB1</accession>